<evidence type="ECO:0000259" key="3">
    <source>
        <dbReference type="Pfam" id="PF02481"/>
    </source>
</evidence>
<dbReference type="OrthoDB" id="9785707at2"/>
<dbReference type="InterPro" id="IPR057666">
    <property type="entry name" value="DrpA_SLOG"/>
</dbReference>
<gene>
    <name evidence="4" type="ORF">B9T62_23065</name>
</gene>
<dbReference type="PANTHER" id="PTHR43022:SF1">
    <property type="entry name" value="PROTEIN SMF"/>
    <property type="match status" value="1"/>
</dbReference>
<dbReference type="EMBL" id="CP021780">
    <property type="protein sequence ID" value="ASA23432.1"/>
    <property type="molecule type" value="Genomic_DNA"/>
</dbReference>
<evidence type="ECO:0000256" key="2">
    <source>
        <dbReference type="SAM" id="MobiDB-lite"/>
    </source>
</evidence>
<dbReference type="SUPFAM" id="SSF102405">
    <property type="entry name" value="MCP/YpsA-like"/>
    <property type="match status" value="1"/>
</dbReference>
<evidence type="ECO:0000313" key="5">
    <source>
        <dbReference type="Proteomes" id="UP000249890"/>
    </source>
</evidence>
<dbReference type="Gene3D" id="3.40.50.450">
    <property type="match status" value="1"/>
</dbReference>
<protein>
    <recommendedName>
        <fullName evidence="3">Smf/DprA SLOG domain-containing protein</fullName>
    </recommendedName>
</protein>
<feature type="region of interest" description="Disordered" evidence="2">
    <location>
        <begin position="306"/>
        <end position="329"/>
    </location>
</feature>
<sequence length="329" mass="36279">MFDPNIGILTLLQLKGWGRSAVQFILDEFPNELNSLSAIQNAVNFAHNLNRRVAFSNVEDINVAFNIANRQLESCLKNDISVIGYNDKAFPIHLKSISKAPVILFVKGELNLLNQPSIAVIGTRDPSEYGVLCARRLGTLFSEAGFVVVSGLAKGIDAAGHWGTISARGNTLAVLAQGLNTPIYPAENRELAAKILEHHGALVSEYPPETKAGRNMFVERDRIQSGLSHGVAVVETDITGGTMHTVDFCIQQSRILGCFDHPNEFYNDKARGNKKLIQDGKALPLGSTLQLNEFLDKVRNRYNDELNRSGQQSSKNKKPYPDDEQISFF</sequence>
<dbReference type="InterPro" id="IPR003488">
    <property type="entry name" value="DprA"/>
</dbReference>
<dbReference type="GO" id="GO:0009294">
    <property type="term" value="P:DNA-mediated transformation"/>
    <property type="evidence" value="ECO:0007669"/>
    <property type="project" value="InterPro"/>
</dbReference>
<dbReference type="RefSeq" id="WP_087917422.1">
    <property type="nucleotide sequence ID" value="NZ_CP021780.1"/>
</dbReference>
<keyword evidence="5" id="KW-1185">Reference proteome</keyword>
<accession>A0A2Z2KQ09</accession>
<comment type="similarity">
    <text evidence="1">Belongs to the DprA/Smf family.</text>
</comment>
<dbReference type="Proteomes" id="UP000249890">
    <property type="component" value="Chromosome"/>
</dbReference>
<evidence type="ECO:0000256" key="1">
    <source>
        <dbReference type="ARBA" id="ARBA00006525"/>
    </source>
</evidence>
<reference evidence="4 5" key="1">
    <citation type="submission" date="2017-06" db="EMBL/GenBank/DDBJ databases">
        <title>Complete genome sequence of Paenibacillus donghaensis KCTC 13049T isolated from East Sea sediment, South Korea.</title>
        <authorList>
            <person name="Jung B.K."/>
            <person name="Hong S.-J."/>
            <person name="Shin J.-H."/>
        </authorList>
    </citation>
    <scope>NUCLEOTIDE SEQUENCE [LARGE SCALE GENOMIC DNA]</scope>
    <source>
        <strain evidence="4 5">KCTC 13049</strain>
    </source>
</reference>
<dbReference type="KEGG" id="pdh:B9T62_23065"/>
<organism evidence="4 5">
    <name type="scientific">Paenibacillus donghaensis</name>
    <dbReference type="NCBI Taxonomy" id="414771"/>
    <lineage>
        <taxon>Bacteria</taxon>
        <taxon>Bacillati</taxon>
        <taxon>Bacillota</taxon>
        <taxon>Bacilli</taxon>
        <taxon>Bacillales</taxon>
        <taxon>Paenibacillaceae</taxon>
        <taxon>Paenibacillus</taxon>
    </lineage>
</organism>
<feature type="domain" description="Smf/DprA SLOG" evidence="3">
    <location>
        <begin position="82"/>
        <end position="288"/>
    </location>
</feature>
<dbReference type="PANTHER" id="PTHR43022">
    <property type="entry name" value="PROTEIN SMF"/>
    <property type="match status" value="1"/>
</dbReference>
<name>A0A2Z2KQ09_9BACL</name>
<proteinExistence type="inferred from homology"/>
<dbReference type="Pfam" id="PF02481">
    <property type="entry name" value="DNA_processg_A"/>
    <property type="match status" value="1"/>
</dbReference>
<dbReference type="AlphaFoldDB" id="A0A2Z2KQ09"/>
<evidence type="ECO:0000313" key="4">
    <source>
        <dbReference type="EMBL" id="ASA23432.1"/>
    </source>
</evidence>